<reference evidence="1" key="1">
    <citation type="submission" date="2021-09" db="EMBL/GenBank/DDBJ databases">
        <title>The genome of Mauremys mutica provides insights into the evolution of semi-aquatic lifestyle.</title>
        <authorList>
            <person name="Gong S."/>
            <person name="Gao Y."/>
        </authorList>
    </citation>
    <scope>NUCLEOTIDE SEQUENCE</scope>
    <source>
        <strain evidence="1">MM-2020</strain>
        <tissue evidence="1">Muscle</tissue>
    </source>
</reference>
<protein>
    <submittedName>
        <fullName evidence="1">Uncharacterized protein</fullName>
    </submittedName>
</protein>
<feature type="non-terminal residue" evidence="1">
    <location>
        <position position="1"/>
    </location>
</feature>
<name>A0A9D3X3K1_9SAUR</name>
<sequence>MDCCTHKDCPLKVTLPGSQLDETDSLLQYMSEDVCGYIHYENEALLQSEPQ</sequence>
<dbReference type="Proteomes" id="UP000827986">
    <property type="component" value="Unassembled WGS sequence"/>
</dbReference>
<keyword evidence="2" id="KW-1185">Reference proteome</keyword>
<dbReference type="EMBL" id="JAHDVG010000483">
    <property type="protein sequence ID" value="KAH1172127.1"/>
    <property type="molecule type" value="Genomic_DNA"/>
</dbReference>
<accession>A0A9D3X3K1</accession>
<dbReference type="AlphaFoldDB" id="A0A9D3X3K1"/>
<comment type="caution">
    <text evidence="1">The sequence shown here is derived from an EMBL/GenBank/DDBJ whole genome shotgun (WGS) entry which is preliminary data.</text>
</comment>
<gene>
    <name evidence="1" type="ORF">KIL84_007745</name>
</gene>
<evidence type="ECO:0000313" key="2">
    <source>
        <dbReference type="Proteomes" id="UP000827986"/>
    </source>
</evidence>
<evidence type="ECO:0000313" key="1">
    <source>
        <dbReference type="EMBL" id="KAH1172127.1"/>
    </source>
</evidence>
<proteinExistence type="predicted"/>
<organism evidence="1 2">
    <name type="scientific">Mauremys mutica</name>
    <name type="common">yellowpond turtle</name>
    <dbReference type="NCBI Taxonomy" id="74926"/>
    <lineage>
        <taxon>Eukaryota</taxon>
        <taxon>Metazoa</taxon>
        <taxon>Chordata</taxon>
        <taxon>Craniata</taxon>
        <taxon>Vertebrata</taxon>
        <taxon>Euteleostomi</taxon>
        <taxon>Archelosauria</taxon>
        <taxon>Testudinata</taxon>
        <taxon>Testudines</taxon>
        <taxon>Cryptodira</taxon>
        <taxon>Durocryptodira</taxon>
        <taxon>Testudinoidea</taxon>
        <taxon>Geoemydidae</taxon>
        <taxon>Geoemydinae</taxon>
        <taxon>Mauremys</taxon>
    </lineage>
</organism>